<keyword evidence="2" id="KW-0812">Transmembrane</keyword>
<sequence length="340" mass="38709">MANWFRNLLQPVPQLPVGCGSKEGGPCVEPPFFLFLSFYLCISLFITQKLFILRCVKRTFLNPPVPLTLLIFDHRPSIITKPCSKDTNFPDPSAHHSQRPEKNETKRYASLLVPVSTQLTRCNRRGHRKQTGQDEGVTDENQPSRDGRILNSNHVLGGLSHSNKKMKRFLAKNFAHDKAPSPQLKNPSPQSHEEEGAFMAVWHLLSISQLLLCSVILNHVCSCFFKIISFFLCYVISAYLLFLSIKIDVGQCLVRDILLCENSMVRVHSLPSYIKELTGGWKWLPTLDEVHHAKFDVKTCQVTCVTHQTFGLALNQMLLQKHVLFHQTSLIHFNARHSNN</sequence>
<evidence type="ECO:0000256" key="1">
    <source>
        <dbReference type="SAM" id="MobiDB-lite"/>
    </source>
</evidence>
<feature type="region of interest" description="Disordered" evidence="1">
    <location>
        <begin position="83"/>
        <end position="107"/>
    </location>
</feature>
<organism evidence="3 4">
    <name type="scientific">Puccinia sorghi</name>
    <dbReference type="NCBI Taxonomy" id="27349"/>
    <lineage>
        <taxon>Eukaryota</taxon>
        <taxon>Fungi</taxon>
        <taxon>Dikarya</taxon>
        <taxon>Basidiomycota</taxon>
        <taxon>Pucciniomycotina</taxon>
        <taxon>Pucciniomycetes</taxon>
        <taxon>Pucciniales</taxon>
        <taxon>Pucciniaceae</taxon>
        <taxon>Puccinia</taxon>
    </lineage>
</organism>
<feature type="transmembrane region" description="Helical" evidence="2">
    <location>
        <begin position="32"/>
        <end position="52"/>
    </location>
</feature>
<comment type="caution">
    <text evidence="3">The sequence shown here is derived from an EMBL/GenBank/DDBJ whole genome shotgun (WGS) entry which is preliminary data.</text>
</comment>
<feature type="region of interest" description="Disordered" evidence="1">
    <location>
        <begin position="122"/>
        <end position="159"/>
    </location>
</feature>
<proteinExistence type="predicted"/>
<protein>
    <submittedName>
        <fullName evidence="3">Uncharacterized protein</fullName>
    </submittedName>
</protein>
<gene>
    <name evidence="3" type="ORF">VP01_237g1</name>
</gene>
<accession>A0A0L6V734</accession>
<name>A0A0L6V734_9BASI</name>
<dbReference type="AlphaFoldDB" id="A0A0L6V734"/>
<evidence type="ECO:0000313" key="3">
    <source>
        <dbReference type="EMBL" id="KNZ56534.1"/>
    </source>
</evidence>
<reference evidence="3 4" key="1">
    <citation type="submission" date="2015-08" db="EMBL/GenBank/DDBJ databases">
        <title>Next Generation Sequencing and Analysis of the Genome of Puccinia sorghi L Schw, the Causal Agent of Maize Common Rust.</title>
        <authorList>
            <person name="Rochi L."/>
            <person name="Burguener G."/>
            <person name="Darino M."/>
            <person name="Turjanski A."/>
            <person name="Kreff E."/>
            <person name="Dieguez M.J."/>
            <person name="Sacco F."/>
        </authorList>
    </citation>
    <scope>NUCLEOTIDE SEQUENCE [LARGE SCALE GENOMIC DNA]</scope>
    <source>
        <strain evidence="3 4">RO10H11247</strain>
    </source>
</reference>
<dbReference type="Proteomes" id="UP000037035">
    <property type="component" value="Unassembled WGS sequence"/>
</dbReference>
<keyword evidence="2" id="KW-0472">Membrane</keyword>
<feature type="transmembrane region" description="Helical" evidence="2">
    <location>
        <begin position="224"/>
        <end position="245"/>
    </location>
</feature>
<evidence type="ECO:0000256" key="2">
    <source>
        <dbReference type="SAM" id="Phobius"/>
    </source>
</evidence>
<evidence type="ECO:0000313" key="4">
    <source>
        <dbReference type="Proteomes" id="UP000037035"/>
    </source>
</evidence>
<dbReference type="VEuPathDB" id="FungiDB:VP01_237g1"/>
<keyword evidence="4" id="KW-1185">Reference proteome</keyword>
<keyword evidence="2" id="KW-1133">Transmembrane helix</keyword>
<feature type="compositionally biased region" description="Basic and acidic residues" evidence="1">
    <location>
        <begin position="98"/>
        <end position="107"/>
    </location>
</feature>
<dbReference type="EMBL" id="LAVV01007258">
    <property type="protein sequence ID" value="KNZ56534.1"/>
    <property type="molecule type" value="Genomic_DNA"/>
</dbReference>